<evidence type="ECO:0000256" key="1">
    <source>
        <dbReference type="SAM" id="MobiDB-lite"/>
    </source>
</evidence>
<gene>
    <name evidence="2" type="ORF">FF041_18245</name>
</gene>
<dbReference type="Proteomes" id="UP000419138">
    <property type="component" value="Unassembled WGS sequence"/>
</dbReference>
<dbReference type="EMBL" id="VCLA01000145">
    <property type="protein sequence ID" value="MQT02073.1"/>
    <property type="molecule type" value="Genomic_DNA"/>
</dbReference>
<name>A0A646KIN7_STRJU</name>
<evidence type="ECO:0000313" key="2">
    <source>
        <dbReference type="EMBL" id="MQT02073.1"/>
    </source>
</evidence>
<feature type="compositionally biased region" description="Basic residues" evidence="1">
    <location>
        <begin position="52"/>
        <end position="63"/>
    </location>
</feature>
<proteinExistence type="predicted"/>
<comment type="caution">
    <text evidence="2">The sequence shown here is derived from an EMBL/GenBank/DDBJ whole genome shotgun (WGS) entry which is preliminary data.</text>
</comment>
<organism evidence="2 3">
    <name type="scientific">Streptomyces jumonjinensis</name>
    <dbReference type="NCBI Taxonomy" id="1945"/>
    <lineage>
        <taxon>Bacteria</taxon>
        <taxon>Bacillati</taxon>
        <taxon>Actinomycetota</taxon>
        <taxon>Actinomycetes</taxon>
        <taxon>Kitasatosporales</taxon>
        <taxon>Streptomycetaceae</taxon>
        <taxon>Streptomyces</taxon>
    </lineage>
</organism>
<protein>
    <submittedName>
        <fullName evidence="2">Uncharacterized protein</fullName>
    </submittedName>
</protein>
<reference evidence="2 3" key="1">
    <citation type="submission" date="2019-05" db="EMBL/GenBank/DDBJ databases">
        <title>Comparative genomics and metabolomics analyses of clavulanic acid producing Streptomyces species provides insight into specialized metabolism and evolution of beta-lactam biosynthetic gene clusters.</title>
        <authorList>
            <person name="Moore M.A."/>
            <person name="Cruz-Morales P."/>
            <person name="Barona Gomez F."/>
            <person name="Kapil T."/>
        </authorList>
    </citation>
    <scope>NUCLEOTIDE SEQUENCE [LARGE SCALE GENOMIC DNA]</scope>
    <source>
        <strain evidence="2 3">NRRL 5741</strain>
    </source>
</reference>
<feature type="compositionally biased region" description="Basic and acidic residues" evidence="1">
    <location>
        <begin position="23"/>
        <end position="34"/>
    </location>
</feature>
<keyword evidence="3" id="KW-1185">Reference proteome</keyword>
<evidence type="ECO:0000313" key="3">
    <source>
        <dbReference type="Proteomes" id="UP000419138"/>
    </source>
</evidence>
<dbReference type="RefSeq" id="WP_153523757.1">
    <property type="nucleotide sequence ID" value="NZ_JBEPDZ010000007.1"/>
</dbReference>
<feature type="region of interest" description="Disordered" evidence="1">
    <location>
        <begin position="1"/>
        <end position="63"/>
    </location>
</feature>
<dbReference type="AlphaFoldDB" id="A0A646KIN7"/>
<accession>A0A646KIN7</accession>
<sequence length="63" mass="7027">MARTFETGVLSGQEAHRQIPGAFDDRPEAARETAPETVPETVPEAARETVRRRSPAVRVRGRR</sequence>